<keyword evidence="3" id="KW-1185">Reference proteome</keyword>
<evidence type="ECO:0000256" key="1">
    <source>
        <dbReference type="SAM" id="MobiDB-lite"/>
    </source>
</evidence>
<feature type="compositionally biased region" description="Basic and acidic residues" evidence="1">
    <location>
        <begin position="141"/>
        <end position="169"/>
    </location>
</feature>
<feature type="region of interest" description="Disordered" evidence="1">
    <location>
        <begin position="99"/>
        <end position="200"/>
    </location>
</feature>
<evidence type="ECO:0000313" key="2">
    <source>
        <dbReference type="EMBL" id="NKY22198.1"/>
    </source>
</evidence>
<name>A0A7X6KUE8_9CELL</name>
<dbReference type="AlphaFoldDB" id="A0A7X6KUE8"/>
<evidence type="ECO:0000313" key="3">
    <source>
        <dbReference type="Proteomes" id="UP000581206"/>
    </source>
</evidence>
<dbReference type="Proteomes" id="UP000581206">
    <property type="component" value="Unassembled WGS sequence"/>
</dbReference>
<proteinExistence type="predicted"/>
<sequence length="200" mass="22088">MARDSGPRIPGEFVPLDVNFAHDRALRASGPAAELLFIRGLAYVKRMRSSGLVPDYDLPVVAVGIPNPAKHASTLVRKGLWEQVDGGWLIRSWSKWNPRSEAQGARQQSRGGSLGNHNRWHTNGRRSDDCEFCPPIATESVTDRSTDRSHRSLRIAEVEEEVEKRERSNSMHSSSPSVGRDEPVDNSGEAASEHTGQVGR</sequence>
<accession>A0A7X6KUE8</accession>
<organism evidence="2 3">
    <name type="scientific">Cellulomonas denverensis</name>
    <dbReference type="NCBI Taxonomy" id="264297"/>
    <lineage>
        <taxon>Bacteria</taxon>
        <taxon>Bacillati</taxon>
        <taxon>Actinomycetota</taxon>
        <taxon>Actinomycetes</taxon>
        <taxon>Micrococcales</taxon>
        <taxon>Cellulomonadaceae</taxon>
        <taxon>Cellulomonas</taxon>
    </lineage>
</organism>
<dbReference type="RefSeq" id="WP_168629300.1">
    <property type="nucleotide sequence ID" value="NZ_BONL01000033.1"/>
</dbReference>
<protein>
    <submittedName>
        <fullName evidence="2">Uncharacterized protein</fullName>
    </submittedName>
</protein>
<gene>
    <name evidence="2" type="ORF">HGA03_05905</name>
</gene>
<comment type="caution">
    <text evidence="2">The sequence shown here is derived from an EMBL/GenBank/DDBJ whole genome shotgun (WGS) entry which is preliminary data.</text>
</comment>
<reference evidence="2 3" key="1">
    <citation type="submission" date="2020-04" db="EMBL/GenBank/DDBJ databases">
        <title>MicrobeNet Type strains.</title>
        <authorList>
            <person name="Nicholson A.C."/>
        </authorList>
    </citation>
    <scope>NUCLEOTIDE SEQUENCE [LARGE SCALE GENOMIC DNA]</scope>
    <source>
        <strain evidence="2 3">ATCC BAA-788</strain>
    </source>
</reference>
<dbReference type="EMBL" id="JAAXOX010000002">
    <property type="protein sequence ID" value="NKY22198.1"/>
    <property type="molecule type" value="Genomic_DNA"/>
</dbReference>